<dbReference type="GO" id="GO:0005524">
    <property type="term" value="F:ATP binding"/>
    <property type="evidence" value="ECO:0007669"/>
    <property type="project" value="UniProtKB-UniRule"/>
</dbReference>
<keyword evidence="14" id="KW-0175">Coiled coil</keyword>
<dbReference type="Gene3D" id="1.20.120.1910">
    <property type="entry name" value="Cysteine-tRNA ligase, C-terminal anti-codon recognition domain"/>
    <property type="match status" value="1"/>
</dbReference>
<dbReference type="SMART" id="SM00840">
    <property type="entry name" value="DALR_2"/>
    <property type="match status" value="1"/>
</dbReference>
<keyword evidence="10 13" id="KW-0067">ATP-binding</keyword>
<dbReference type="CDD" id="cd00672">
    <property type="entry name" value="CysRS_core"/>
    <property type="match status" value="1"/>
</dbReference>
<feature type="binding site" evidence="13">
    <location>
        <position position="272"/>
    </location>
    <ligand>
        <name>ATP</name>
        <dbReference type="ChEBI" id="CHEBI:30616"/>
    </ligand>
</feature>
<keyword evidence="5 13" id="KW-0963">Cytoplasm</keyword>
<dbReference type="Proteomes" id="UP000176893">
    <property type="component" value="Unassembled WGS sequence"/>
</dbReference>
<feature type="domain" description="Cysteinyl-tRNA synthetase class Ia DALR" evidence="15">
    <location>
        <begin position="346"/>
        <end position="410"/>
    </location>
</feature>
<dbReference type="GO" id="GO:0046872">
    <property type="term" value="F:metal ion binding"/>
    <property type="evidence" value="ECO:0007669"/>
    <property type="project" value="UniProtKB-KW"/>
</dbReference>
<dbReference type="GO" id="GO:0006423">
    <property type="term" value="P:cysteinyl-tRNA aminoacylation"/>
    <property type="evidence" value="ECO:0007669"/>
    <property type="project" value="UniProtKB-UniRule"/>
</dbReference>
<comment type="catalytic activity">
    <reaction evidence="13">
        <text>tRNA(Cys) + L-cysteine + ATP = L-cysteinyl-tRNA(Cys) + AMP + diphosphate</text>
        <dbReference type="Rhea" id="RHEA:17773"/>
        <dbReference type="Rhea" id="RHEA-COMP:9661"/>
        <dbReference type="Rhea" id="RHEA-COMP:9679"/>
        <dbReference type="ChEBI" id="CHEBI:30616"/>
        <dbReference type="ChEBI" id="CHEBI:33019"/>
        <dbReference type="ChEBI" id="CHEBI:35235"/>
        <dbReference type="ChEBI" id="CHEBI:78442"/>
        <dbReference type="ChEBI" id="CHEBI:78517"/>
        <dbReference type="ChEBI" id="CHEBI:456215"/>
        <dbReference type="EC" id="6.1.1.16"/>
    </reaction>
</comment>
<keyword evidence="8 13" id="KW-0547">Nucleotide-binding</keyword>
<dbReference type="AlphaFoldDB" id="A0A1F8EE79"/>
<dbReference type="GO" id="GO:0005737">
    <property type="term" value="C:cytoplasm"/>
    <property type="evidence" value="ECO:0007669"/>
    <property type="project" value="UniProtKB-SubCell"/>
</dbReference>
<dbReference type="EC" id="6.1.1.16" evidence="13"/>
<dbReference type="PANTHER" id="PTHR10890:SF3">
    <property type="entry name" value="CYSTEINE--TRNA LIGASE, CYTOPLASMIC"/>
    <property type="match status" value="1"/>
</dbReference>
<proteinExistence type="inferred from homology"/>
<evidence type="ECO:0000313" key="17">
    <source>
        <dbReference type="Proteomes" id="UP000176893"/>
    </source>
</evidence>
<dbReference type="STRING" id="1802661.A2649_00660"/>
<dbReference type="InterPro" id="IPR024909">
    <property type="entry name" value="Cys-tRNA/MSH_ligase"/>
</dbReference>
<feature type="short sequence motif" description="'KMSKS' region" evidence="13">
    <location>
        <begin position="269"/>
        <end position="273"/>
    </location>
</feature>
<sequence length="458" mass="52854">MKIYNTLTKTKEEFKPRDPAGKKVQMFVCGPTVYDHSHIGHARTYVFFDVVAKYLRYRGYKVTYLMNITDIEDRIIDRAQRDGKSVKELVRIFEKSFLEDTKALKIDSVNKYTRATGYIKQIVKQVETLLEKGHAYKIDGDGYYFDLSTFPDYGKLAHRTANQAEDAISRIDESVNKKNKGDFTLWKFSKPNEPSWKSSLGTGRPGWHIEDTAITDYHFGSQYDLHGGAVDLVFPHHEAEIAQQESASGKKPFVKYWLHPGFLTVKEQKMSKSLGNFITIKDALKNYSPETIRFMVLSNYYRSPLDYNDSVVNQSQAAVQRIAEFIQKLSLANGNNDFEISDYRRKFEEAMDDDFNTARVIALIFDLTRKVNSMLVDNSLNRNSAKKIRKFLQNINSVLGIIPAKQEKIPDSITKLIQKREELRQENNYEEADKIRAQIEDRGYQVDDTVYGSLVTKK</sequence>
<keyword evidence="12 13" id="KW-0030">Aminoacyl-tRNA synthetase</keyword>
<evidence type="ECO:0000259" key="15">
    <source>
        <dbReference type="SMART" id="SM00840"/>
    </source>
</evidence>
<comment type="similarity">
    <text evidence="3 13">Belongs to the class-I aminoacyl-tRNA synthetase family.</text>
</comment>
<evidence type="ECO:0000256" key="4">
    <source>
        <dbReference type="ARBA" id="ARBA00011245"/>
    </source>
</evidence>
<evidence type="ECO:0000256" key="13">
    <source>
        <dbReference type="HAMAP-Rule" id="MF_00041"/>
    </source>
</evidence>
<evidence type="ECO:0000313" key="16">
    <source>
        <dbReference type="EMBL" id="OGM98659.1"/>
    </source>
</evidence>
<reference evidence="16 17" key="1">
    <citation type="journal article" date="2016" name="Nat. Commun.">
        <title>Thousands of microbial genomes shed light on interconnected biogeochemical processes in an aquifer system.</title>
        <authorList>
            <person name="Anantharaman K."/>
            <person name="Brown C.T."/>
            <person name="Hug L.A."/>
            <person name="Sharon I."/>
            <person name="Castelle C.J."/>
            <person name="Probst A.J."/>
            <person name="Thomas B.C."/>
            <person name="Singh A."/>
            <person name="Wilkins M.J."/>
            <person name="Karaoz U."/>
            <person name="Brodie E.L."/>
            <person name="Williams K.H."/>
            <person name="Hubbard S.S."/>
            <person name="Banfield J.F."/>
        </authorList>
    </citation>
    <scope>NUCLEOTIDE SEQUENCE [LARGE SCALE GENOMIC DNA]</scope>
</reference>
<dbReference type="PANTHER" id="PTHR10890">
    <property type="entry name" value="CYSTEINYL-TRNA SYNTHETASE"/>
    <property type="match status" value="1"/>
</dbReference>
<protein>
    <recommendedName>
        <fullName evidence="13">Cysteine--tRNA ligase</fullName>
        <ecNumber evidence="13">6.1.1.16</ecNumber>
    </recommendedName>
    <alternativeName>
        <fullName evidence="13">Cysteinyl-tRNA synthetase</fullName>
        <shortName evidence="13">CysRS</shortName>
    </alternativeName>
</protein>
<evidence type="ECO:0000256" key="5">
    <source>
        <dbReference type="ARBA" id="ARBA00022490"/>
    </source>
</evidence>
<dbReference type="Pfam" id="PF09190">
    <property type="entry name" value="DALR_2"/>
    <property type="match status" value="1"/>
</dbReference>
<evidence type="ECO:0000256" key="11">
    <source>
        <dbReference type="ARBA" id="ARBA00022917"/>
    </source>
</evidence>
<dbReference type="Gene3D" id="3.40.50.620">
    <property type="entry name" value="HUPs"/>
    <property type="match status" value="1"/>
</dbReference>
<comment type="subunit">
    <text evidence="4 13">Monomer.</text>
</comment>
<dbReference type="GO" id="GO:0004817">
    <property type="term" value="F:cysteine-tRNA ligase activity"/>
    <property type="evidence" value="ECO:0007669"/>
    <property type="project" value="UniProtKB-UniRule"/>
</dbReference>
<dbReference type="EMBL" id="MGJB01000011">
    <property type="protein sequence ID" value="OGM98659.1"/>
    <property type="molecule type" value="Genomic_DNA"/>
</dbReference>
<dbReference type="InterPro" id="IPR032678">
    <property type="entry name" value="tRNA-synt_1_cat_dom"/>
</dbReference>
<dbReference type="InterPro" id="IPR009080">
    <property type="entry name" value="tRNAsynth_Ia_anticodon-bd"/>
</dbReference>
<dbReference type="InterPro" id="IPR014729">
    <property type="entry name" value="Rossmann-like_a/b/a_fold"/>
</dbReference>
<keyword evidence="7" id="KW-0479">Metal-binding</keyword>
<evidence type="ECO:0000256" key="14">
    <source>
        <dbReference type="SAM" id="Coils"/>
    </source>
</evidence>
<comment type="subcellular location">
    <subcellularLocation>
        <location evidence="2 13">Cytoplasm</location>
    </subcellularLocation>
</comment>
<feature type="coiled-coil region" evidence="14">
    <location>
        <begin position="413"/>
        <end position="440"/>
    </location>
</feature>
<keyword evidence="6 13" id="KW-0436">Ligase</keyword>
<evidence type="ECO:0000256" key="7">
    <source>
        <dbReference type="ARBA" id="ARBA00022723"/>
    </source>
</evidence>
<accession>A0A1F8EE79</accession>
<evidence type="ECO:0000256" key="6">
    <source>
        <dbReference type="ARBA" id="ARBA00022598"/>
    </source>
</evidence>
<evidence type="ECO:0000256" key="2">
    <source>
        <dbReference type="ARBA" id="ARBA00004496"/>
    </source>
</evidence>
<name>A0A1F8EE79_9BACT</name>
<dbReference type="Pfam" id="PF01406">
    <property type="entry name" value="tRNA-synt_1e"/>
    <property type="match status" value="1"/>
</dbReference>
<dbReference type="SUPFAM" id="SSF47323">
    <property type="entry name" value="Anticodon-binding domain of a subclass of class I aminoacyl-tRNA synthetases"/>
    <property type="match status" value="1"/>
</dbReference>
<dbReference type="PRINTS" id="PR00983">
    <property type="entry name" value="TRNASYNTHCYS"/>
</dbReference>
<dbReference type="NCBIfam" id="TIGR00435">
    <property type="entry name" value="cysS"/>
    <property type="match status" value="1"/>
</dbReference>
<evidence type="ECO:0000256" key="10">
    <source>
        <dbReference type="ARBA" id="ARBA00022840"/>
    </source>
</evidence>
<evidence type="ECO:0000256" key="8">
    <source>
        <dbReference type="ARBA" id="ARBA00022741"/>
    </source>
</evidence>
<evidence type="ECO:0000256" key="1">
    <source>
        <dbReference type="ARBA" id="ARBA00001947"/>
    </source>
</evidence>
<gene>
    <name evidence="13" type="primary">cysS</name>
    <name evidence="16" type="ORF">A2649_00660</name>
</gene>
<dbReference type="HAMAP" id="MF_00041">
    <property type="entry name" value="Cys_tRNA_synth"/>
    <property type="match status" value="1"/>
</dbReference>
<feature type="short sequence motif" description="'HIGH' region" evidence="13">
    <location>
        <begin position="31"/>
        <end position="41"/>
    </location>
</feature>
<organism evidence="16 17">
    <name type="scientific">Candidatus Yanofskybacteria bacterium RIFCSPHIGHO2_01_FULL_41_26</name>
    <dbReference type="NCBI Taxonomy" id="1802661"/>
    <lineage>
        <taxon>Bacteria</taxon>
        <taxon>Candidatus Yanofskyibacteriota</taxon>
    </lineage>
</organism>
<comment type="caution">
    <text evidence="16">The sequence shown here is derived from an EMBL/GenBank/DDBJ whole genome shotgun (WGS) entry which is preliminary data.</text>
</comment>
<keyword evidence="11 13" id="KW-0648">Protein biosynthesis</keyword>
<comment type="caution">
    <text evidence="13">Lacks conserved residue(s) required for the propagation of feature annotation.</text>
</comment>
<dbReference type="InterPro" id="IPR015803">
    <property type="entry name" value="Cys-tRNA-ligase"/>
</dbReference>
<evidence type="ECO:0000256" key="3">
    <source>
        <dbReference type="ARBA" id="ARBA00005594"/>
    </source>
</evidence>
<dbReference type="InterPro" id="IPR015273">
    <property type="entry name" value="Cys-tRNA-synt_Ia_DALR"/>
</dbReference>
<dbReference type="SUPFAM" id="SSF52374">
    <property type="entry name" value="Nucleotidylyl transferase"/>
    <property type="match status" value="1"/>
</dbReference>
<keyword evidence="9" id="KW-0862">Zinc</keyword>
<evidence type="ECO:0000256" key="12">
    <source>
        <dbReference type="ARBA" id="ARBA00023146"/>
    </source>
</evidence>
<comment type="cofactor">
    <cofactor evidence="1">
        <name>Zn(2+)</name>
        <dbReference type="ChEBI" id="CHEBI:29105"/>
    </cofactor>
</comment>
<evidence type="ECO:0000256" key="9">
    <source>
        <dbReference type="ARBA" id="ARBA00022833"/>
    </source>
</evidence>